<evidence type="ECO:0000313" key="1">
    <source>
        <dbReference type="EMBL" id="MFC3107899.1"/>
    </source>
</evidence>
<dbReference type="Pfam" id="PF14375">
    <property type="entry name" value="Cys_rich_CWC"/>
    <property type="match status" value="1"/>
</dbReference>
<accession>A0ABV7EYZ1</accession>
<protein>
    <submittedName>
        <fullName evidence="1">Cysteine-rich CWC family protein</fullName>
    </submittedName>
</protein>
<dbReference type="EMBL" id="JBHRTP010000022">
    <property type="protein sequence ID" value="MFC3107899.1"/>
    <property type="molecule type" value="Genomic_DNA"/>
</dbReference>
<gene>
    <name evidence="1" type="ORF">ACFOFO_07985</name>
</gene>
<name>A0ABV7EYZ1_9BURK</name>
<reference evidence="2" key="1">
    <citation type="journal article" date="2019" name="Int. J. Syst. Evol. Microbiol.">
        <title>The Global Catalogue of Microorganisms (GCM) 10K type strain sequencing project: providing services to taxonomists for standard genome sequencing and annotation.</title>
        <authorList>
            <consortium name="The Broad Institute Genomics Platform"/>
            <consortium name="The Broad Institute Genome Sequencing Center for Infectious Disease"/>
            <person name="Wu L."/>
            <person name="Ma J."/>
        </authorList>
    </citation>
    <scope>NUCLEOTIDE SEQUENCE [LARGE SCALE GENOMIC DNA]</scope>
    <source>
        <strain evidence="2">KCTC 42986</strain>
    </source>
</reference>
<dbReference type="InterPro" id="IPR032720">
    <property type="entry name" value="Cys_rich_CWC"/>
</dbReference>
<organism evidence="1 2">
    <name type="scientific">Undibacterium arcticum</name>
    <dbReference type="NCBI Taxonomy" id="1762892"/>
    <lineage>
        <taxon>Bacteria</taxon>
        <taxon>Pseudomonadati</taxon>
        <taxon>Pseudomonadota</taxon>
        <taxon>Betaproteobacteria</taxon>
        <taxon>Burkholderiales</taxon>
        <taxon>Oxalobacteraceae</taxon>
        <taxon>Undibacterium</taxon>
    </lineage>
</organism>
<comment type="caution">
    <text evidence="1">The sequence shown here is derived from an EMBL/GenBank/DDBJ whole genome shotgun (WGS) entry which is preliminary data.</text>
</comment>
<dbReference type="RefSeq" id="WP_390322036.1">
    <property type="nucleotide sequence ID" value="NZ_JBHRTP010000022.1"/>
</dbReference>
<sequence>MSTCPACGAAFGCGMVDADAEASETQPCWCTQLPPLSRDGIDAIAATTAPADAPGTARCLCPACLQQRKSQLAAQT</sequence>
<keyword evidence="2" id="KW-1185">Reference proteome</keyword>
<dbReference type="Proteomes" id="UP001595530">
    <property type="component" value="Unassembled WGS sequence"/>
</dbReference>
<proteinExistence type="predicted"/>
<evidence type="ECO:0000313" key="2">
    <source>
        <dbReference type="Proteomes" id="UP001595530"/>
    </source>
</evidence>